<name>A0A7H8NA14_9ACTN</name>
<evidence type="ECO:0000259" key="2">
    <source>
        <dbReference type="PROSITE" id="PS50234"/>
    </source>
</evidence>
<dbReference type="SUPFAM" id="SSF53300">
    <property type="entry name" value="vWA-like"/>
    <property type="match status" value="1"/>
</dbReference>
<dbReference type="SMART" id="SM00327">
    <property type="entry name" value="VWA"/>
    <property type="match status" value="1"/>
</dbReference>
<feature type="compositionally biased region" description="Low complexity" evidence="1">
    <location>
        <begin position="41"/>
        <end position="63"/>
    </location>
</feature>
<feature type="domain" description="VWFA" evidence="2">
    <location>
        <begin position="372"/>
        <end position="555"/>
    </location>
</feature>
<dbReference type="Pfam" id="PF10138">
    <property type="entry name" value="vWA-TerF-like"/>
    <property type="match status" value="1"/>
</dbReference>
<dbReference type="CDD" id="cd00198">
    <property type="entry name" value="vWFA"/>
    <property type="match status" value="1"/>
</dbReference>
<feature type="compositionally biased region" description="Low complexity" evidence="1">
    <location>
        <begin position="259"/>
        <end position="283"/>
    </location>
</feature>
<dbReference type="InterPro" id="IPR036465">
    <property type="entry name" value="vWFA_dom_sf"/>
</dbReference>
<feature type="compositionally biased region" description="Low complexity" evidence="1">
    <location>
        <begin position="301"/>
        <end position="331"/>
    </location>
</feature>
<feature type="compositionally biased region" description="Low complexity" evidence="1">
    <location>
        <begin position="24"/>
        <end position="34"/>
    </location>
</feature>
<reference evidence="3 4" key="1">
    <citation type="submission" date="2020-06" db="EMBL/GenBank/DDBJ databases">
        <title>Genome mining for natural products.</title>
        <authorList>
            <person name="Zhang B."/>
            <person name="Shi J."/>
            <person name="Ge H."/>
        </authorList>
    </citation>
    <scope>NUCLEOTIDE SEQUENCE [LARGE SCALE GENOMIC DNA]</scope>
    <source>
        <strain evidence="3 4">NA00687</strain>
    </source>
</reference>
<organism evidence="3 4">
    <name type="scientific">Streptomyces buecherae</name>
    <dbReference type="NCBI Taxonomy" id="2763006"/>
    <lineage>
        <taxon>Bacteria</taxon>
        <taxon>Bacillati</taxon>
        <taxon>Actinomycetota</taxon>
        <taxon>Actinomycetes</taxon>
        <taxon>Kitasatosporales</taxon>
        <taxon>Streptomycetaceae</taxon>
        <taxon>Streptomyces</taxon>
    </lineage>
</organism>
<feature type="region of interest" description="Disordered" evidence="1">
    <location>
        <begin position="1"/>
        <end position="331"/>
    </location>
</feature>
<feature type="compositionally biased region" description="Acidic residues" evidence="1">
    <location>
        <begin position="284"/>
        <end position="300"/>
    </location>
</feature>
<dbReference type="InterPro" id="IPR019303">
    <property type="entry name" value="vWA_TerF_C"/>
</dbReference>
<accession>A0A7H8NA14</accession>
<dbReference type="EMBL" id="CP054929">
    <property type="protein sequence ID" value="QKW51283.1"/>
    <property type="molecule type" value="Genomic_DNA"/>
</dbReference>
<evidence type="ECO:0000313" key="3">
    <source>
        <dbReference type="EMBL" id="QKW51283.1"/>
    </source>
</evidence>
<feature type="compositionally biased region" description="Low complexity" evidence="1">
    <location>
        <begin position="224"/>
        <end position="251"/>
    </location>
</feature>
<dbReference type="Proteomes" id="UP000509303">
    <property type="component" value="Chromosome"/>
</dbReference>
<dbReference type="RefSeq" id="WP_176163004.1">
    <property type="nucleotide sequence ID" value="NZ_CP054929.1"/>
</dbReference>
<dbReference type="Gene3D" id="3.40.50.410">
    <property type="entry name" value="von Willebrand factor, type A domain"/>
    <property type="match status" value="1"/>
</dbReference>
<feature type="compositionally biased region" description="Low complexity" evidence="1">
    <location>
        <begin position="87"/>
        <end position="111"/>
    </location>
</feature>
<evidence type="ECO:0000256" key="1">
    <source>
        <dbReference type="SAM" id="MobiDB-lite"/>
    </source>
</evidence>
<keyword evidence="4" id="KW-1185">Reference proteome</keyword>
<proteinExistence type="predicted"/>
<gene>
    <name evidence="3" type="ORF">HUT08_19040</name>
</gene>
<dbReference type="PROSITE" id="PS50234">
    <property type="entry name" value="VWFA"/>
    <property type="match status" value="1"/>
</dbReference>
<feature type="compositionally biased region" description="Basic and acidic residues" evidence="1">
    <location>
        <begin position="69"/>
        <end position="84"/>
    </location>
</feature>
<dbReference type="InterPro" id="IPR002035">
    <property type="entry name" value="VWF_A"/>
</dbReference>
<sequence length="573" mass="59675">MGIRDLLRKVFGRSRTATDESEAPRSSAEPASEPSAPPATEPATPSSSTEPEPEHAAASASGPTVIRVAPRDPLPDDESAREPDLDPTPASAEPTAEAPAKPVAEPDVEPATETPAKPVAAPDVGAATETKREPEAVTATPAPEPEAETKPEAVTPEPEAKTGPEAVTPQSEAEPEAVAPAAEPDPEPVRDAEPEATAVADPEPEPEPAADLDPVPETAPDTAPEPLAVAEAGPEPVAVAETGPELAADAEPVAEPDAEPVATPDAEPTPEPATAAAPAPEADAQPEPETEPETETEPQPEAETAPRTEAGPEPVAEPEPVAAASADADAGTNPGAALSLAKVEEAAPGLVSLYKAASAVVEKHGLGGQRAAVYLVLDRSGSMRRYYKDGTVQHLAEQALGLSAHFDDDGVVPVVFFSTDVDGTAELDLANYPGRIEELHGALGHMGRTNYHWAINAVVEHYEKSGSTDPAFVIFQTDGAPTSKPAAERALCEAARLPIFWQFVGFGDPQAKGFDFLRKLDDLAVPERRPVDNAGFFHAGLEPRDLSDAELYGQLMVEFPEWLIEAREAGVLR</sequence>
<evidence type="ECO:0000313" key="4">
    <source>
        <dbReference type="Proteomes" id="UP000509303"/>
    </source>
</evidence>
<dbReference type="AlphaFoldDB" id="A0A7H8NA14"/>
<protein>
    <submittedName>
        <fullName evidence="3">VWA domain-containing protein</fullName>
    </submittedName>
</protein>